<keyword evidence="10" id="KW-0732">Signal</keyword>
<feature type="signal peptide" evidence="10">
    <location>
        <begin position="1"/>
        <end position="26"/>
    </location>
</feature>
<comment type="similarity">
    <text evidence="8 9">Belongs to the TonB-dependent receptor family.</text>
</comment>
<dbReference type="PANTHER" id="PTHR47234">
    <property type="match status" value="1"/>
</dbReference>
<dbReference type="SUPFAM" id="SSF56935">
    <property type="entry name" value="Porins"/>
    <property type="match status" value="1"/>
</dbReference>
<dbReference type="GO" id="GO:0009279">
    <property type="term" value="C:cell outer membrane"/>
    <property type="evidence" value="ECO:0007669"/>
    <property type="project" value="UniProtKB-SubCell"/>
</dbReference>
<keyword evidence="14" id="KW-1185">Reference proteome</keyword>
<keyword evidence="7 8" id="KW-0998">Cell outer membrane</keyword>
<keyword evidence="6 8" id="KW-0472">Membrane</keyword>
<keyword evidence="13" id="KW-0675">Receptor</keyword>
<dbReference type="EMBL" id="BATC01000014">
    <property type="protein sequence ID" value="GAD58900.1"/>
    <property type="molecule type" value="Genomic_DNA"/>
</dbReference>
<evidence type="ECO:0000259" key="11">
    <source>
        <dbReference type="Pfam" id="PF00593"/>
    </source>
</evidence>
<proteinExistence type="inferred from homology"/>
<name>A0A8E0KL96_9CAUL</name>
<evidence type="ECO:0000313" key="14">
    <source>
        <dbReference type="Proteomes" id="UP000016569"/>
    </source>
</evidence>
<dbReference type="Gene3D" id="2.170.130.10">
    <property type="entry name" value="TonB-dependent receptor, plug domain"/>
    <property type="match status" value="1"/>
</dbReference>
<evidence type="ECO:0000256" key="1">
    <source>
        <dbReference type="ARBA" id="ARBA00004571"/>
    </source>
</evidence>
<dbReference type="PROSITE" id="PS52016">
    <property type="entry name" value="TONB_DEPENDENT_REC_3"/>
    <property type="match status" value="1"/>
</dbReference>
<feature type="chain" id="PRO_5034807316" evidence="10">
    <location>
        <begin position="27"/>
        <end position="1101"/>
    </location>
</feature>
<dbReference type="InterPro" id="IPR037066">
    <property type="entry name" value="Plug_dom_sf"/>
</dbReference>
<evidence type="ECO:0000313" key="13">
    <source>
        <dbReference type="EMBL" id="GAD58900.1"/>
    </source>
</evidence>
<evidence type="ECO:0000256" key="6">
    <source>
        <dbReference type="ARBA" id="ARBA00023136"/>
    </source>
</evidence>
<dbReference type="InterPro" id="IPR039426">
    <property type="entry name" value="TonB-dep_rcpt-like"/>
</dbReference>
<comment type="subcellular location">
    <subcellularLocation>
        <location evidence="1 8">Cell outer membrane</location>
        <topology evidence="1 8">Multi-pass membrane protein</topology>
    </subcellularLocation>
</comment>
<gene>
    <name evidence="13" type="ORF">MBEBAB_1150</name>
</gene>
<dbReference type="InterPro" id="IPR012910">
    <property type="entry name" value="Plug_dom"/>
</dbReference>
<evidence type="ECO:0000256" key="2">
    <source>
        <dbReference type="ARBA" id="ARBA00022448"/>
    </source>
</evidence>
<sequence length="1101" mass="120816">MKINRKLLLGSTAFATAFALASPGLAQDAPPASEQDATTVEEIVITGSLIRRDPVNAPTPLIQVSRDEVLETGQTTMIDYLATIPALMNSRVPTDNTGSVLNALGLEFANLRSLGTGRTLTLIDGRRHVGSSAGSLSVDVSTVPRLLIENIEIVTGGASSIYGADAVSGVLNFILRDDFEGLEIDANISEIASRNDRYSQRISMLAGRNFLDDRLNVYLHAEYELNDEVNSFDLPWLDRAPLVLGLDADPTAMPSDGIIDQGVFFNLNRLDRPRWGQTTLFGGQQASPTSNPNVAHVQCAGLTNNTNCFAVTPGRTFWYEGGGARLANFGTRVGNTGINRPFNVGGDGVNPADFSLFSQYPEMESQRYQAGLNFDLTPNVRAFFEAKFVTEEANFIGQPSFFTVNLWDNTYGPNSASILRASSQFDLRYSDNAFLPQAVKDAIAANVVPVYGPPTADAPAPVLGFVAAPYAQHTMFGPERFQENTREVTRFVGGFEGTFDRLAFVNNVNWDIGYTYGEVDNQNLEYGLDVQRFQWSADAVVDTAGVMGTPGAIVCRVSLLDAQGAPNGQLVDYFRGGDIRDTAYGQQSIDECVPLNIFGAGNQSEEGLAYSSAFLDVTQTNKQHQGMARIAGQLWDFWGAGPIGMALGYEYRKEYTEGVGRDASTAGRFLFLNTGPDFLGAEYSSDEVFTEISVPLMRDSFLGEYAEISGSYRFSDYTTVGEIETWGVNLVYRPIRDIAFRSSFNTSIRVPNLGENFSPATQTFWNGVVDPCDTRQIASPNRTAEERTNRIQNCELLAQQYGFGGQFNWTDESAPNAYLPAYTSGIAGVNAGNPFLEPEESESFTFSVILQPRFINNLSIVLDYYSIEVTDVIASVSAAVAATNCVNGATLNTAACNTIFRNNPSIPFGVGAPTGDPIGGFIQGSLNYAALETEGLDFAVNYAIDTYDWLGRDWGRLSYRLGGLWLLKQEQYTNTDDPTDATVLSGNLYYPRVRLTSSLTYTPNDTWSVNWTMDWQTAQHMVRPSTFVNNPDSRPASELDTGDFARHDFTVRWNVNDDVSLRAGVVNAFDNSQHPWLGTTLYNQFDAFGRRFFIGMNYRLW</sequence>
<evidence type="ECO:0000256" key="5">
    <source>
        <dbReference type="ARBA" id="ARBA00023077"/>
    </source>
</evidence>
<evidence type="ECO:0000256" key="4">
    <source>
        <dbReference type="ARBA" id="ARBA00022692"/>
    </source>
</evidence>
<keyword evidence="5 9" id="KW-0798">TonB box</keyword>
<evidence type="ECO:0000256" key="8">
    <source>
        <dbReference type="PROSITE-ProRule" id="PRU01360"/>
    </source>
</evidence>
<evidence type="ECO:0000259" key="12">
    <source>
        <dbReference type="Pfam" id="PF07715"/>
    </source>
</evidence>
<comment type="caution">
    <text evidence="13">The sequence shown here is derived from an EMBL/GenBank/DDBJ whole genome shotgun (WGS) entry which is preliminary data.</text>
</comment>
<evidence type="ECO:0000256" key="9">
    <source>
        <dbReference type="RuleBase" id="RU003357"/>
    </source>
</evidence>
<dbReference type="InterPro" id="IPR036942">
    <property type="entry name" value="Beta-barrel_TonB_sf"/>
</dbReference>
<dbReference type="Pfam" id="PF00593">
    <property type="entry name" value="TonB_dep_Rec_b-barrel"/>
    <property type="match status" value="1"/>
</dbReference>
<feature type="domain" description="TonB-dependent receptor-like beta-barrel" evidence="11">
    <location>
        <begin position="495"/>
        <end position="1067"/>
    </location>
</feature>
<evidence type="ECO:0000256" key="3">
    <source>
        <dbReference type="ARBA" id="ARBA00022452"/>
    </source>
</evidence>
<dbReference type="PANTHER" id="PTHR47234:SF2">
    <property type="entry name" value="TONB-DEPENDENT RECEPTOR"/>
    <property type="match status" value="1"/>
</dbReference>
<keyword evidence="4 8" id="KW-0812">Transmembrane</keyword>
<keyword evidence="2 8" id="KW-0813">Transport</keyword>
<reference evidence="14" key="1">
    <citation type="journal article" date="2013" name="Genome Announc.">
        <title>Draft Genome Sequence of the Dimorphic Prosthecate Bacterium Brevundimonas abyssalis TAR-001T.</title>
        <authorList>
            <person name="Tsubouchi T."/>
            <person name="Nishi S."/>
            <person name="Usui K."/>
            <person name="Shimane Y."/>
            <person name="Takaki Y."/>
            <person name="Maruyama T."/>
            <person name="Hatada Y."/>
        </authorList>
    </citation>
    <scope>NUCLEOTIDE SEQUENCE [LARGE SCALE GENOMIC DNA]</scope>
    <source>
        <strain evidence="14">TAR-001</strain>
    </source>
</reference>
<evidence type="ECO:0000256" key="7">
    <source>
        <dbReference type="ARBA" id="ARBA00023237"/>
    </source>
</evidence>
<evidence type="ECO:0000256" key="10">
    <source>
        <dbReference type="SAM" id="SignalP"/>
    </source>
</evidence>
<dbReference type="Pfam" id="PF07715">
    <property type="entry name" value="Plug"/>
    <property type="match status" value="1"/>
</dbReference>
<accession>A0A8E0KL96</accession>
<protein>
    <submittedName>
        <fullName evidence="13">TonB-dependent receptor</fullName>
    </submittedName>
</protein>
<feature type="domain" description="TonB-dependent receptor plug" evidence="12">
    <location>
        <begin position="56"/>
        <end position="170"/>
    </location>
</feature>
<dbReference type="Gene3D" id="2.40.170.20">
    <property type="entry name" value="TonB-dependent receptor, beta-barrel domain"/>
    <property type="match status" value="1"/>
</dbReference>
<keyword evidence="3 8" id="KW-1134">Transmembrane beta strand</keyword>
<organism evidence="13 14">
    <name type="scientific">Brevundimonas abyssalis TAR-001</name>
    <dbReference type="NCBI Taxonomy" id="1391729"/>
    <lineage>
        <taxon>Bacteria</taxon>
        <taxon>Pseudomonadati</taxon>
        <taxon>Pseudomonadota</taxon>
        <taxon>Alphaproteobacteria</taxon>
        <taxon>Caulobacterales</taxon>
        <taxon>Caulobacteraceae</taxon>
        <taxon>Brevundimonas</taxon>
    </lineage>
</organism>
<dbReference type="InterPro" id="IPR000531">
    <property type="entry name" value="Beta-barrel_TonB"/>
</dbReference>
<dbReference type="AlphaFoldDB" id="A0A8E0KL96"/>
<dbReference type="Proteomes" id="UP000016569">
    <property type="component" value="Unassembled WGS sequence"/>
</dbReference>